<protein>
    <submittedName>
        <fullName evidence="1">Uncharacterized protein</fullName>
    </submittedName>
</protein>
<accession>A0ABN0FMJ4</accession>
<reference evidence="1 2" key="1">
    <citation type="journal article" date="2012" name="J. Bacteriol.">
        <title>Draft Genome Sequence of the Soil Bacterium Burkholderia terrae Strain BS001, Which Interacts with Fungal Surface Structures.</title>
        <authorList>
            <person name="Nazir R."/>
            <person name="Hansen M.A."/>
            <person name="Sorensen S."/>
            <person name="van Elsas J.D."/>
        </authorList>
    </citation>
    <scope>NUCLEOTIDE SEQUENCE [LARGE SCALE GENOMIC DNA]</scope>
    <source>
        <strain evidence="1 2">BS001</strain>
    </source>
</reference>
<dbReference type="RefSeq" id="WP_007582696.1">
    <property type="nucleotide sequence ID" value="NZ_AKAU01000091.1"/>
</dbReference>
<sequence length="64" mass="7173">MFSQSSFTCPIVDVRVTVTRQTFALPAIGTFAMVIQRDYGCSRERTCEHRMTTACRVRNLNAAG</sequence>
<keyword evidence="2" id="KW-1185">Reference proteome</keyword>
<dbReference type="Proteomes" id="UP000004980">
    <property type="component" value="Unassembled WGS sequence"/>
</dbReference>
<evidence type="ECO:0000313" key="1">
    <source>
        <dbReference type="EMBL" id="EIM99926.1"/>
    </source>
</evidence>
<name>A0ABN0FMJ4_9BURK</name>
<organism evidence="1 2">
    <name type="scientific">Paraburkholderia hospita</name>
    <dbReference type="NCBI Taxonomy" id="169430"/>
    <lineage>
        <taxon>Bacteria</taxon>
        <taxon>Pseudomonadati</taxon>
        <taxon>Pseudomonadota</taxon>
        <taxon>Betaproteobacteria</taxon>
        <taxon>Burkholderiales</taxon>
        <taxon>Burkholderiaceae</taxon>
        <taxon>Paraburkholderia</taxon>
    </lineage>
</organism>
<comment type="caution">
    <text evidence="1">The sequence shown here is derived from an EMBL/GenBank/DDBJ whole genome shotgun (WGS) entry which is preliminary data.</text>
</comment>
<dbReference type="EMBL" id="AKAU01000091">
    <property type="protein sequence ID" value="EIM99926.1"/>
    <property type="molecule type" value="Genomic_DNA"/>
</dbReference>
<evidence type="ECO:0000313" key="2">
    <source>
        <dbReference type="Proteomes" id="UP000004980"/>
    </source>
</evidence>
<gene>
    <name evidence="1" type="ORF">WQE_16394</name>
</gene>
<proteinExistence type="predicted"/>